<organism evidence="2 3">
    <name type="scientific">Ganoderma sinense ZZ0214-1</name>
    <dbReference type="NCBI Taxonomy" id="1077348"/>
    <lineage>
        <taxon>Eukaryota</taxon>
        <taxon>Fungi</taxon>
        <taxon>Dikarya</taxon>
        <taxon>Basidiomycota</taxon>
        <taxon>Agaricomycotina</taxon>
        <taxon>Agaricomycetes</taxon>
        <taxon>Polyporales</taxon>
        <taxon>Polyporaceae</taxon>
        <taxon>Ganoderma</taxon>
    </lineage>
</organism>
<feature type="region of interest" description="Disordered" evidence="1">
    <location>
        <begin position="48"/>
        <end position="73"/>
    </location>
</feature>
<proteinExistence type="predicted"/>
<name>A0A2G8S3Z8_9APHY</name>
<gene>
    <name evidence="2" type="ORF">GSI_08530</name>
</gene>
<reference evidence="2 3" key="1">
    <citation type="journal article" date="2015" name="Sci. Rep.">
        <title>Chromosome-level genome map provides insights into diverse defense mechanisms in the medicinal fungus Ganoderma sinense.</title>
        <authorList>
            <person name="Zhu Y."/>
            <person name="Xu J."/>
            <person name="Sun C."/>
            <person name="Zhou S."/>
            <person name="Xu H."/>
            <person name="Nelson D.R."/>
            <person name="Qian J."/>
            <person name="Song J."/>
            <person name="Luo H."/>
            <person name="Xiang L."/>
            <person name="Li Y."/>
            <person name="Xu Z."/>
            <person name="Ji A."/>
            <person name="Wang L."/>
            <person name="Lu S."/>
            <person name="Hayward A."/>
            <person name="Sun W."/>
            <person name="Li X."/>
            <person name="Schwartz D.C."/>
            <person name="Wang Y."/>
            <person name="Chen S."/>
        </authorList>
    </citation>
    <scope>NUCLEOTIDE SEQUENCE [LARGE SCALE GENOMIC DNA]</scope>
    <source>
        <strain evidence="2 3">ZZ0214-1</strain>
    </source>
</reference>
<evidence type="ECO:0000313" key="3">
    <source>
        <dbReference type="Proteomes" id="UP000230002"/>
    </source>
</evidence>
<dbReference type="AlphaFoldDB" id="A0A2G8S3Z8"/>
<dbReference type="Proteomes" id="UP000230002">
    <property type="component" value="Unassembled WGS sequence"/>
</dbReference>
<protein>
    <submittedName>
        <fullName evidence="2">Uncharacterized protein</fullName>
    </submittedName>
</protein>
<accession>A0A2G8S3Z8</accession>
<evidence type="ECO:0000313" key="2">
    <source>
        <dbReference type="EMBL" id="PIL28492.1"/>
    </source>
</evidence>
<keyword evidence="3" id="KW-1185">Reference proteome</keyword>
<comment type="caution">
    <text evidence="2">The sequence shown here is derived from an EMBL/GenBank/DDBJ whole genome shotgun (WGS) entry which is preliminary data.</text>
</comment>
<dbReference type="EMBL" id="AYKW01000023">
    <property type="protein sequence ID" value="PIL28492.1"/>
    <property type="molecule type" value="Genomic_DNA"/>
</dbReference>
<evidence type="ECO:0000256" key="1">
    <source>
        <dbReference type="SAM" id="MobiDB-lite"/>
    </source>
</evidence>
<sequence>MRLDVVRSGRHRDVFTWAIRHIPAFASNLDPPRSLCISRFDGCTDTATERPAQRLSSNGASGRRGTTALDGDGRLRTSRVPEVRRSHVRFAAIIRRPHLARPGHVHIYRWEDLWIHSLTVEARRVWFGHDPGRLRLSSEGTKLERPCIHTHGCAQGGTA</sequence>